<keyword evidence="3" id="KW-1185">Reference proteome</keyword>
<organism evidence="2 3">
    <name type="scientific">Actinospica acidithermotolerans</name>
    <dbReference type="NCBI Taxonomy" id="2828514"/>
    <lineage>
        <taxon>Bacteria</taxon>
        <taxon>Bacillati</taxon>
        <taxon>Actinomycetota</taxon>
        <taxon>Actinomycetes</taxon>
        <taxon>Catenulisporales</taxon>
        <taxon>Actinospicaceae</taxon>
        <taxon>Actinospica</taxon>
    </lineage>
</organism>
<name>A0A941EN64_9ACTN</name>
<evidence type="ECO:0000313" key="3">
    <source>
        <dbReference type="Proteomes" id="UP000676325"/>
    </source>
</evidence>
<dbReference type="InterPro" id="IPR040843">
    <property type="entry name" value="RAMA"/>
</dbReference>
<sequence>MTDEHTRTGPGAPPPIGAIKDPEAYIELDLGAAVHARIWVYTAASAAIGQLLAFATASTGHGRTTRSGLAPQLAPLIDAGLLHPGQELTWHRPRLKRTETVTVTVDGRIELPDGTVWPSPFQAAHRIAGHPTDGWVRFKTADGRSLKDLRALLETGETGAARRDEPAP</sequence>
<dbReference type="Proteomes" id="UP000676325">
    <property type="component" value="Unassembled WGS sequence"/>
</dbReference>
<accession>A0A941EN64</accession>
<protein>
    <recommendedName>
        <fullName evidence="1">RAMA domain-containing protein</fullName>
    </recommendedName>
</protein>
<reference evidence="2" key="1">
    <citation type="submission" date="2021-04" db="EMBL/GenBank/DDBJ databases">
        <title>Genome based classification of Actinospica acidithermotolerans sp. nov., an actinobacterium isolated from an Indonesian hot spring.</title>
        <authorList>
            <person name="Kusuma A.B."/>
            <person name="Putra K.E."/>
            <person name="Nafisah S."/>
            <person name="Loh J."/>
            <person name="Nouioui I."/>
            <person name="Goodfellow M."/>
        </authorList>
    </citation>
    <scope>NUCLEOTIDE SEQUENCE</scope>
    <source>
        <strain evidence="2">MGRD01-02</strain>
    </source>
</reference>
<comment type="caution">
    <text evidence="2">The sequence shown here is derived from an EMBL/GenBank/DDBJ whole genome shotgun (WGS) entry which is preliminary data.</text>
</comment>
<proteinExistence type="predicted"/>
<dbReference type="RefSeq" id="WP_212521753.1">
    <property type="nucleotide sequence ID" value="NZ_JAGSOH010000144.1"/>
</dbReference>
<gene>
    <name evidence="2" type="ORF">KDK95_30285</name>
</gene>
<dbReference type="EMBL" id="JAGSOH010000144">
    <property type="protein sequence ID" value="MBR7830629.1"/>
    <property type="molecule type" value="Genomic_DNA"/>
</dbReference>
<dbReference type="Pfam" id="PF18755">
    <property type="entry name" value="RAMA"/>
    <property type="match status" value="1"/>
</dbReference>
<dbReference type="AlphaFoldDB" id="A0A941EN64"/>
<feature type="domain" description="RAMA" evidence="1">
    <location>
        <begin position="58"/>
        <end position="153"/>
    </location>
</feature>
<evidence type="ECO:0000313" key="2">
    <source>
        <dbReference type="EMBL" id="MBR7830629.1"/>
    </source>
</evidence>
<evidence type="ECO:0000259" key="1">
    <source>
        <dbReference type="Pfam" id="PF18755"/>
    </source>
</evidence>